<reference evidence="12 13" key="1">
    <citation type="submission" date="2017-12" db="EMBL/GenBank/DDBJ databases">
        <title>Genome sequence of the mycotoxigenic crop pathogen Fusarium proliferatum, strain ITEM 2341 from Date Palm.</title>
        <authorList>
            <person name="Almiman B.F."/>
            <person name="Shittu T.A."/>
            <person name="Muthumeenakshi S."/>
            <person name="Baroncelli R."/>
            <person name="Sreenivasaprasada S."/>
        </authorList>
    </citation>
    <scope>NUCLEOTIDE SEQUENCE [LARGE SCALE GENOMIC DNA]</scope>
    <source>
        <strain evidence="12 13">ITEM 2341</strain>
    </source>
</reference>
<dbReference type="GO" id="GO:0003682">
    <property type="term" value="F:chromatin binding"/>
    <property type="evidence" value="ECO:0007669"/>
    <property type="project" value="TreeGrafter"/>
</dbReference>
<keyword evidence="5" id="KW-0234">DNA repair</keyword>
<dbReference type="CDD" id="cd00167">
    <property type="entry name" value="SANT"/>
    <property type="match status" value="1"/>
</dbReference>
<name>A0A365MXI4_GIBIN</name>
<feature type="compositionally biased region" description="Low complexity" evidence="9">
    <location>
        <begin position="453"/>
        <end position="471"/>
    </location>
</feature>
<dbReference type="InterPro" id="IPR009057">
    <property type="entry name" value="Homeodomain-like_sf"/>
</dbReference>
<feature type="domain" description="HSA" evidence="11">
    <location>
        <begin position="780"/>
        <end position="859"/>
    </location>
</feature>
<dbReference type="PROSITE" id="PS50090">
    <property type="entry name" value="MYB_LIKE"/>
    <property type="match status" value="1"/>
</dbReference>
<dbReference type="PANTHER" id="PTHR46459">
    <property type="entry name" value="E1A-BINDING PROTEIN P400-RELATED"/>
    <property type="match status" value="1"/>
</dbReference>
<feature type="compositionally biased region" description="Basic and acidic residues" evidence="9">
    <location>
        <begin position="190"/>
        <end position="199"/>
    </location>
</feature>
<feature type="compositionally biased region" description="Polar residues" evidence="9">
    <location>
        <begin position="472"/>
        <end position="484"/>
    </location>
</feature>
<sequence length="1622" mass="175653">MVGSTAFSALSCKPPAGRPVIVSPETEILTPSSDVAFNNDTQKTINNSVFHPIKHLHSSQALKNIILQRPFRPKTDVAAVDAMTEVGAADLSRLLQTKRNECSSIVTSRKRKLRELFAVATQSEGLPYPVLTNPDAPTTTPAEWQFLQANDIIQGKTLNEANIPARPPISLELFKKSLAKAIFIAPEPTPKRTLEDASKPETVNVQNKEQSNGTYPPPKVGDAPPKRTPSPPPLTDPATTDKASSLPTPTSQPVPLPEDAIVEPTLTTSPMTQTTTDTNVNPKSKAEDIPNASEASDTPAPRQPQVTFESGTKGENARPGVSTAEKTSRGPSTSSDARGGALTVKPPTDAARAPDALSSPGSTAQSATTPAVHDDASTDTSPEHGGPQFVEPAEEKPTEDEVDEGVHEKDDEKESSHDVEATLNQDIQNRVLEAPPDSAEAQLLQESIRSSVAAEAMATATATATETATAASTGQQTKPVTSAPVSEDVNMSGANDVVQPIASNANEQVKEDSTQAKSDIDIARVNAFGNSVEAPGIKEIPDSQEEPPEQMDVDAPEPKATIQAQTQSQEVKSDGSTQATEKAPSTPTPAPISDVATVPVESAPKESPPKVERAVTRVSSGAMRPKSVSEIVGATPRQTPSLEHTSTNKSLDSQLTPLTSTPKSPSLRHRHISAHQRQRSRSQPSTVVFGKQSKKADERSIVASQRDPIIPTEDYYTPLFVQGFAGSSSWMQPIEKILYTANKTVTTPDANLAIQDHQACKVLRRVYHLQQHDKWSLRQPKRCPEPTRPPSHWDVMLQEMKWMRTDFREERKWKRAVAKNLAYACAEWHESTPEERKLMQVSAVIPPKTQPAPDVSMADVEGENQLTPDLISSGDVESIDNLDDLTEDFPETIAPSAIFSLQDDDVIFGLRRTAAADQLLEELPMFGKPLQVPKFDLTGPEWDPDAHWRRPALPLSKYVEGHMKLVSDGPPRKRSRYDYQNEDSDDEGETGFVTSGPSPSLPLPPATDEVALFNPEMKHIRDRLYVGHQFRPPSEYPMPLQSFFECRNPSQWTINEDDELRNLVREYSYNWSLIASMLAPKSRFTSGAERRSPWECFERWISLEGLPADMSKTQYFKAYTGRIAAAQNFIAQQNQLALQQINPANGAVTPGRRRPPSTPVRVERRRNQKHLTLLDAMRKLAKKRETAAQKQQHTASQNAANKKVNDPASQRTNKTPRDYSIMRHERDQALAEKMAQYASKQEAQRRAALQARAQGPAQMAGTPGAAHVGQNAAQVAAAAAVAAANGMNGVGRLNVPNQLAVAAAAAAGQARPRMPMQSPAPNGMGAVPSQMAGGLVPPNQMTSAQQAQLQAMQGQHNRMPMPNPQPDVNLMMRAQRISEQQRLAQMQHAQGGPGAPGQGANGSQQSAPLNMRNGVNGINGANAMNQQNFINNAQAMMAQFNSGNLGSPQANGLHMPAGPAGSIAPRPQAQLPPSIAAQLAQLEAQFRTKNPTLPPDQIRQMATEHLTRLMMAQRTAMNSAAGTANGQGGLAASIAATTSPHQYAALLRQQQQQQASQAAGSPGQQHQQLHQQHQQAKQQQPQQQQPQQQQQGQAQAQAQAQPQQQQQQQQRQASGSATPSAG</sequence>
<evidence type="ECO:0000256" key="2">
    <source>
        <dbReference type="ARBA" id="ARBA00008913"/>
    </source>
</evidence>
<feature type="compositionally biased region" description="Low complexity" evidence="9">
    <location>
        <begin position="265"/>
        <end position="278"/>
    </location>
</feature>
<dbReference type="SMART" id="SM00573">
    <property type="entry name" value="HSA"/>
    <property type="match status" value="1"/>
</dbReference>
<feature type="compositionally biased region" description="Basic and acidic residues" evidence="9">
    <location>
        <begin position="508"/>
        <end position="522"/>
    </location>
</feature>
<evidence type="ECO:0000256" key="1">
    <source>
        <dbReference type="ARBA" id="ARBA00004123"/>
    </source>
</evidence>
<feature type="compositionally biased region" description="Acidic residues" evidence="9">
    <location>
        <begin position="542"/>
        <end position="555"/>
    </location>
</feature>
<evidence type="ECO:0000256" key="9">
    <source>
        <dbReference type="SAM" id="MobiDB-lite"/>
    </source>
</evidence>
<evidence type="ECO:0000256" key="6">
    <source>
        <dbReference type="ARBA" id="ARBA00023242"/>
    </source>
</evidence>
<comment type="function">
    <text evidence="7">Component of the NuA4 histone acetyltransferase complex which is involved in transcriptional activation of selected genes principally by acetylation of nucleosomal histone H4 and H2A. The NuA4 complex is also involved in DNA repair.</text>
</comment>
<feature type="compositionally biased region" description="Low complexity" evidence="9">
    <location>
        <begin position="1547"/>
        <end position="1613"/>
    </location>
</feature>
<feature type="compositionally biased region" description="Polar residues" evidence="9">
    <location>
        <begin position="1188"/>
        <end position="1200"/>
    </location>
</feature>
<evidence type="ECO:0000313" key="13">
    <source>
        <dbReference type="Proteomes" id="UP000251714"/>
    </source>
</evidence>
<dbReference type="Pfam" id="PF13921">
    <property type="entry name" value="Myb_DNA-bind_6"/>
    <property type="match status" value="1"/>
</dbReference>
<dbReference type="Proteomes" id="UP000251714">
    <property type="component" value="Unassembled WGS sequence"/>
</dbReference>
<feature type="region of interest" description="Disordered" evidence="9">
    <location>
        <begin position="190"/>
        <end position="701"/>
    </location>
</feature>
<gene>
    <name evidence="12" type="ORF">FPRO05_13875</name>
</gene>
<dbReference type="InterPro" id="IPR014012">
    <property type="entry name" value="HSA_dom"/>
</dbReference>
<dbReference type="GO" id="GO:0005634">
    <property type="term" value="C:nucleus"/>
    <property type="evidence" value="ECO:0007669"/>
    <property type="project" value="UniProtKB-SubCell"/>
</dbReference>
<protein>
    <recommendedName>
        <fullName evidence="8">Vacuolar import and degradation protein 21</fullName>
    </recommendedName>
</protein>
<dbReference type="GO" id="GO:0006281">
    <property type="term" value="P:DNA repair"/>
    <property type="evidence" value="ECO:0007669"/>
    <property type="project" value="UniProtKB-KW"/>
</dbReference>
<evidence type="ECO:0000256" key="5">
    <source>
        <dbReference type="ARBA" id="ARBA00023204"/>
    </source>
</evidence>
<dbReference type="PROSITE" id="PS51204">
    <property type="entry name" value="HSA"/>
    <property type="match status" value="1"/>
</dbReference>
<dbReference type="SMART" id="SM00717">
    <property type="entry name" value="SANT"/>
    <property type="match status" value="1"/>
</dbReference>
<comment type="similarity">
    <text evidence="2">Belongs to the EAF1 family.</text>
</comment>
<feature type="region of interest" description="Disordered" evidence="9">
    <location>
        <begin position="965"/>
        <end position="1004"/>
    </location>
</feature>
<dbReference type="SUPFAM" id="SSF46689">
    <property type="entry name" value="Homeodomain-like"/>
    <property type="match status" value="1"/>
</dbReference>
<evidence type="ECO:0000313" key="12">
    <source>
        <dbReference type="EMBL" id="RBA13068.1"/>
    </source>
</evidence>
<dbReference type="EMBL" id="PKMI01000032">
    <property type="protein sequence ID" value="RBA13068.1"/>
    <property type="molecule type" value="Genomic_DNA"/>
</dbReference>
<comment type="subcellular location">
    <subcellularLocation>
        <location evidence="1">Nucleus</location>
    </subcellularLocation>
</comment>
<comment type="caution">
    <text evidence="12">The sequence shown here is derived from an EMBL/GenBank/DDBJ whole genome shotgun (WGS) entry which is preliminary data.</text>
</comment>
<evidence type="ECO:0000256" key="7">
    <source>
        <dbReference type="ARBA" id="ARBA00025178"/>
    </source>
</evidence>
<evidence type="ECO:0000259" key="11">
    <source>
        <dbReference type="PROSITE" id="PS51204"/>
    </source>
</evidence>
<dbReference type="Pfam" id="PF07529">
    <property type="entry name" value="HSA"/>
    <property type="match status" value="1"/>
</dbReference>
<feature type="compositionally biased region" description="Polar residues" evidence="9">
    <location>
        <begin position="201"/>
        <end position="214"/>
    </location>
</feature>
<dbReference type="InterPro" id="IPR001005">
    <property type="entry name" value="SANT/Myb"/>
</dbReference>
<dbReference type="GO" id="GO:0035267">
    <property type="term" value="C:NuA4 histone acetyltransferase complex"/>
    <property type="evidence" value="ECO:0007669"/>
    <property type="project" value="TreeGrafter"/>
</dbReference>
<feature type="region of interest" description="Disordered" evidence="9">
    <location>
        <begin position="1181"/>
        <end position="1219"/>
    </location>
</feature>
<feature type="region of interest" description="Disordered" evidence="9">
    <location>
        <begin position="1547"/>
        <end position="1622"/>
    </location>
</feature>
<feature type="compositionally biased region" description="Polar residues" evidence="9">
    <location>
        <begin position="562"/>
        <end position="585"/>
    </location>
</feature>
<feature type="compositionally biased region" description="Basic and acidic residues" evidence="9">
    <location>
        <begin position="603"/>
        <end position="615"/>
    </location>
</feature>
<keyword evidence="3" id="KW-0227">DNA damage</keyword>
<proteinExistence type="inferred from homology"/>
<feature type="compositionally biased region" description="Polar residues" evidence="9">
    <location>
        <begin position="636"/>
        <end position="664"/>
    </location>
</feature>
<feature type="domain" description="Myb-like" evidence="10">
    <location>
        <begin position="1050"/>
        <end position="1104"/>
    </location>
</feature>
<feature type="compositionally biased region" description="Polar residues" evidence="9">
    <location>
        <begin position="359"/>
        <end position="369"/>
    </location>
</feature>
<feature type="compositionally biased region" description="Basic and acidic residues" evidence="9">
    <location>
        <begin position="404"/>
        <end position="420"/>
    </location>
</feature>
<keyword evidence="4" id="KW-0156">Chromatin regulator</keyword>
<feature type="region of interest" description="Disordered" evidence="9">
    <location>
        <begin position="1143"/>
        <end position="1169"/>
    </location>
</feature>
<evidence type="ECO:0000256" key="4">
    <source>
        <dbReference type="ARBA" id="ARBA00022853"/>
    </source>
</evidence>
<evidence type="ECO:0000256" key="8">
    <source>
        <dbReference type="ARBA" id="ARBA00029670"/>
    </source>
</evidence>
<feature type="compositionally biased region" description="Pro residues" evidence="9">
    <location>
        <begin position="226"/>
        <end position="235"/>
    </location>
</feature>
<evidence type="ECO:0000259" key="10">
    <source>
        <dbReference type="PROSITE" id="PS50090"/>
    </source>
</evidence>
<dbReference type="Gene3D" id="1.10.10.60">
    <property type="entry name" value="Homeodomain-like"/>
    <property type="match status" value="1"/>
</dbReference>
<keyword evidence="6" id="KW-0539">Nucleus</keyword>
<accession>A0A365MXI4</accession>
<feature type="compositionally biased region" description="Basic residues" evidence="9">
    <location>
        <begin position="666"/>
        <end position="680"/>
    </location>
</feature>
<evidence type="ECO:0000256" key="3">
    <source>
        <dbReference type="ARBA" id="ARBA00022763"/>
    </source>
</evidence>
<dbReference type="GO" id="GO:0006325">
    <property type="term" value="P:chromatin organization"/>
    <property type="evidence" value="ECO:0007669"/>
    <property type="project" value="UniProtKB-KW"/>
</dbReference>
<feature type="compositionally biased region" description="Gly residues" evidence="9">
    <location>
        <begin position="1391"/>
        <end position="1400"/>
    </location>
</feature>
<dbReference type="PANTHER" id="PTHR46459:SF1">
    <property type="entry name" value="E1A-BINDING PROTEIN P400"/>
    <property type="match status" value="1"/>
</dbReference>
<organism evidence="12 13">
    <name type="scientific">Gibberella intermedia</name>
    <name type="common">Bulb rot disease fungus</name>
    <name type="synonym">Fusarium proliferatum</name>
    <dbReference type="NCBI Taxonomy" id="948311"/>
    <lineage>
        <taxon>Eukaryota</taxon>
        <taxon>Fungi</taxon>
        <taxon>Dikarya</taxon>
        <taxon>Ascomycota</taxon>
        <taxon>Pezizomycotina</taxon>
        <taxon>Sordariomycetes</taxon>
        <taxon>Hypocreomycetidae</taxon>
        <taxon>Hypocreales</taxon>
        <taxon>Nectriaceae</taxon>
        <taxon>Fusarium</taxon>
        <taxon>Fusarium fujikuroi species complex</taxon>
    </lineage>
</organism>
<feature type="compositionally biased region" description="Acidic residues" evidence="9">
    <location>
        <begin position="980"/>
        <end position="989"/>
    </location>
</feature>
<feature type="region of interest" description="Disordered" evidence="9">
    <location>
        <begin position="1379"/>
        <end position="1408"/>
    </location>
</feature>